<feature type="compositionally biased region" description="Pro residues" evidence="1">
    <location>
        <begin position="452"/>
        <end position="463"/>
    </location>
</feature>
<dbReference type="InterPro" id="IPR054722">
    <property type="entry name" value="PolX-like_BBD"/>
</dbReference>
<reference evidence="3 4" key="1">
    <citation type="journal article" date="2018" name="Evol. Lett.">
        <title>Horizontal gene cluster transfer increased hallucinogenic mushroom diversity.</title>
        <authorList>
            <person name="Reynolds H.T."/>
            <person name="Vijayakumar V."/>
            <person name="Gluck-Thaler E."/>
            <person name="Korotkin H.B."/>
            <person name="Matheny P.B."/>
            <person name="Slot J.C."/>
        </authorList>
    </citation>
    <scope>NUCLEOTIDE SEQUENCE [LARGE SCALE GENOMIC DNA]</scope>
    <source>
        <strain evidence="3 4">2631</strain>
    </source>
</reference>
<gene>
    <name evidence="3" type="ORF">CVT25_013688</name>
</gene>
<feature type="compositionally biased region" description="Low complexity" evidence="1">
    <location>
        <begin position="442"/>
        <end position="451"/>
    </location>
</feature>
<feature type="compositionally biased region" description="Acidic residues" evidence="1">
    <location>
        <begin position="241"/>
        <end position="250"/>
    </location>
</feature>
<organism evidence="3 4">
    <name type="scientific">Psilocybe cyanescens</name>
    <dbReference type="NCBI Taxonomy" id="93625"/>
    <lineage>
        <taxon>Eukaryota</taxon>
        <taxon>Fungi</taxon>
        <taxon>Dikarya</taxon>
        <taxon>Basidiomycota</taxon>
        <taxon>Agaricomycotina</taxon>
        <taxon>Agaricomycetes</taxon>
        <taxon>Agaricomycetidae</taxon>
        <taxon>Agaricales</taxon>
        <taxon>Agaricineae</taxon>
        <taxon>Strophariaceae</taxon>
        <taxon>Psilocybe</taxon>
    </lineage>
</organism>
<evidence type="ECO:0000256" key="1">
    <source>
        <dbReference type="SAM" id="MobiDB-lite"/>
    </source>
</evidence>
<dbReference type="EMBL" id="NHYD01002163">
    <property type="protein sequence ID" value="PPQ88056.1"/>
    <property type="molecule type" value="Genomic_DNA"/>
</dbReference>
<dbReference type="InParanoid" id="A0A409XBB5"/>
<evidence type="ECO:0000313" key="3">
    <source>
        <dbReference type="EMBL" id="PPQ88056.1"/>
    </source>
</evidence>
<evidence type="ECO:0000313" key="4">
    <source>
        <dbReference type="Proteomes" id="UP000283269"/>
    </source>
</evidence>
<dbReference type="STRING" id="93625.A0A409XBB5"/>
<feature type="domain" description="Retrovirus-related Pol polyprotein from transposon TNT 1-94-like beta-barrel" evidence="2">
    <location>
        <begin position="279"/>
        <end position="360"/>
    </location>
</feature>
<dbReference type="OrthoDB" id="3251181at2759"/>
<keyword evidence="4" id="KW-1185">Reference proteome</keyword>
<accession>A0A409XBB5</accession>
<sequence>MVYTLSPAPHTGLPTTAQITRSYEICLEKWQIAEATVKQCIASTVPDSIFNRIKSKKTAKDIWDTIADIFETCSTMVAIDLRLKLQNVKCGDAEDVHTHFDKLADMKECLASCGVDLEDHEYASILIGSLPSIYNSTLSSILASAKLRKTTLDPDTMTMEFEHLPESFHIPDTDPLNADRLHSIMLTRNVDHAHIAIYEDSMSELQSVTATSISSDESYLTSYNNVDSMPDLESIARNSDDGESSCEDDSDLEEAEKTMFASVALIGTLETRKAESDLYDSGASCHMTPFKNRLLNFTNIASQPITAADKRVFHATGKGDLCIKIPNGTTTTTILLRDVLYAPNMGVTIVSISHIATAGYSTLFCSNFCRIFDNKQTRIGHIHVTLNGLYCVDHEESVSSAATPTTQVTLLEMHQRMGHISQDAVKKLGEIDDISNPHVVKPPSELTSQSPSPTPPPPTPPPAEPRRSGHIINNPDY</sequence>
<feature type="region of interest" description="Disordered" evidence="1">
    <location>
        <begin position="432"/>
        <end position="477"/>
    </location>
</feature>
<comment type="caution">
    <text evidence="3">The sequence shown here is derived from an EMBL/GenBank/DDBJ whole genome shotgun (WGS) entry which is preliminary data.</text>
</comment>
<feature type="region of interest" description="Disordered" evidence="1">
    <location>
        <begin position="231"/>
        <end position="250"/>
    </location>
</feature>
<protein>
    <recommendedName>
        <fullName evidence="2">Retrovirus-related Pol polyprotein from transposon TNT 1-94-like beta-barrel domain-containing protein</fullName>
    </recommendedName>
</protein>
<evidence type="ECO:0000259" key="2">
    <source>
        <dbReference type="Pfam" id="PF22936"/>
    </source>
</evidence>
<name>A0A409XBB5_PSICY</name>
<dbReference type="Proteomes" id="UP000283269">
    <property type="component" value="Unassembled WGS sequence"/>
</dbReference>
<proteinExistence type="predicted"/>
<dbReference type="Pfam" id="PF14223">
    <property type="entry name" value="Retrotran_gag_2"/>
    <property type="match status" value="1"/>
</dbReference>
<dbReference type="Pfam" id="PF22936">
    <property type="entry name" value="Pol_BBD"/>
    <property type="match status" value="1"/>
</dbReference>
<dbReference type="AlphaFoldDB" id="A0A409XBB5"/>